<dbReference type="GO" id="GO:0003677">
    <property type="term" value="F:DNA binding"/>
    <property type="evidence" value="ECO:0007669"/>
    <property type="project" value="UniProtKB-KW"/>
</dbReference>
<evidence type="ECO:0000259" key="2">
    <source>
        <dbReference type="PROSITE" id="PS50943"/>
    </source>
</evidence>
<dbReference type="EMBL" id="CP008884">
    <property type="protein sequence ID" value="AIF46341.1"/>
    <property type="molecule type" value="Genomic_DNA"/>
</dbReference>
<dbReference type="Gene3D" id="1.10.260.40">
    <property type="entry name" value="lambda repressor-like DNA-binding domains"/>
    <property type="match status" value="1"/>
</dbReference>
<organism evidence="3 4">
    <name type="scientific">Dyella japonica A8</name>
    <dbReference type="NCBI Taxonomy" id="1217721"/>
    <lineage>
        <taxon>Bacteria</taxon>
        <taxon>Pseudomonadati</taxon>
        <taxon>Pseudomonadota</taxon>
        <taxon>Gammaproteobacteria</taxon>
        <taxon>Lysobacterales</taxon>
        <taxon>Rhodanobacteraceae</taxon>
        <taxon>Dyella</taxon>
    </lineage>
</organism>
<dbReference type="InterPro" id="IPR001387">
    <property type="entry name" value="Cro/C1-type_HTH"/>
</dbReference>
<evidence type="ECO:0000256" key="1">
    <source>
        <dbReference type="ARBA" id="ARBA00023125"/>
    </source>
</evidence>
<proteinExistence type="predicted"/>
<dbReference type="RefSeq" id="WP_019464192.1">
    <property type="nucleotide sequence ID" value="NZ_ALOY01000113.1"/>
</dbReference>
<feature type="domain" description="HTH cro/C1-type" evidence="2">
    <location>
        <begin position="8"/>
        <end position="62"/>
    </location>
</feature>
<keyword evidence="1" id="KW-0238">DNA-binding</keyword>
<dbReference type="SMART" id="SM00530">
    <property type="entry name" value="HTH_XRE"/>
    <property type="match status" value="1"/>
</dbReference>
<dbReference type="KEGG" id="dja:HY57_03265"/>
<evidence type="ECO:0000313" key="3">
    <source>
        <dbReference type="EMBL" id="AIF46341.1"/>
    </source>
</evidence>
<keyword evidence="4" id="KW-1185">Reference proteome</keyword>
<gene>
    <name evidence="3" type="ORF">HY57_03265</name>
</gene>
<dbReference type="InterPro" id="IPR010982">
    <property type="entry name" value="Lambda_DNA-bd_dom_sf"/>
</dbReference>
<dbReference type="Pfam" id="PF01381">
    <property type="entry name" value="HTH_3"/>
    <property type="match status" value="1"/>
</dbReference>
<sequence length="114" mass="12850">MVTFSDRLKKARKAASLTQEELGFALGLSKQAVSDWENGRQFPNAHVLPQLRKELGVTLDYLYCGDGQGRERGVQEVAARYEAPLTPELRRLLDMGRRLTPLQLKSLLIVLGRK</sequence>
<evidence type="ECO:0000313" key="4">
    <source>
        <dbReference type="Proteomes" id="UP000027987"/>
    </source>
</evidence>
<reference evidence="3 4" key="1">
    <citation type="submission" date="2014-07" db="EMBL/GenBank/DDBJ databases">
        <title>Complete Genome Sequence of Dyella japonica Strain A8 Isolated from Malaysian Tropical Soil.</title>
        <authorList>
            <person name="Hui R.K.H."/>
            <person name="Chen J.-W."/>
            <person name="Chan K.-G."/>
            <person name="Leung F.C.C."/>
        </authorList>
    </citation>
    <scope>NUCLEOTIDE SEQUENCE [LARGE SCALE GENOMIC DNA]</scope>
    <source>
        <strain evidence="3 4">A8</strain>
    </source>
</reference>
<dbReference type="SUPFAM" id="SSF47413">
    <property type="entry name" value="lambda repressor-like DNA-binding domains"/>
    <property type="match status" value="1"/>
</dbReference>
<dbReference type="AlphaFoldDB" id="A0A075JW52"/>
<dbReference type="OrthoDB" id="9791537at2"/>
<dbReference type="CDD" id="cd00093">
    <property type="entry name" value="HTH_XRE"/>
    <property type="match status" value="1"/>
</dbReference>
<dbReference type="PANTHER" id="PTHR46558">
    <property type="entry name" value="TRACRIPTIONAL REGULATORY PROTEIN-RELATED-RELATED"/>
    <property type="match status" value="1"/>
</dbReference>
<dbReference type="Proteomes" id="UP000027987">
    <property type="component" value="Chromosome"/>
</dbReference>
<protein>
    <recommendedName>
        <fullName evidence="2">HTH cro/C1-type domain-containing protein</fullName>
    </recommendedName>
</protein>
<name>A0A075JW52_9GAMM</name>
<dbReference type="PANTHER" id="PTHR46558:SF4">
    <property type="entry name" value="DNA-BIDING PHAGE PROTEIN"/>
    <property type="match status" value="1"/>
</dbReference>
<dbReference type="PATRIC" id="fig|1217721.7.peg.684"/>
<dbReference type="HOGENOM" id="CLU_066192_4_2_6"/>
<dbReference type="PROSITE" id="PS50943">
    <property type="entry name" value="HTH_CROC1"/>
    <property type="match status" value="1"/>
</dbReference>
<accession>A0A075JW52</accession>